<dbReference type="InterPro" id="IPR029249">
    <property type="entry name" value="Rotatin_N"/>
</dbReference>
<dbReference type="OrthoDB" id="10684911at2759"/>
<dbReference type="EMBL" id="JAGTXO010000042">
    <property type="protein sequence ID" value="KAG8459246.1"/>
    <property type="molecule type" value="Genomic_DNA"/>
</dbReference>
<reference evidence="3" key="1">
    <citation type="submission" date="2021-05" db="EMBL/GenBank/DDBJ databases">
        <title>The genome of the haptophyte Pavlova lutheri (Diacronema luteri, Pavlovales) - a model for lipid biosynthesis in eukaryotic algae.</title>
        <authorList>
            <person name="Hulatt C.J."/>
            <person name="Posewitz M.C."/>
        </authorList>
    </citation>
    <scope>NUCLEOTIDE SEQUENCE</scope>
    <source>
        <strain evidence="3">NIVA-4/92</strain>
    </source>
</reference>
<dbReference type="Gene3D" id="1.25.10.10">
    <property type="entry name" value="Leucine-rich Repeat Variant"/>
    <property type="match status" value="2"/>
</dbReference>
<feature type="compositionally biased region" description="Gly residues" evidence="1">
    <location>
        <begin position="1955"/>
        <end position="1984"/>
    </location>
</feature>
<feature type="compositionally biased region" description="Gly residues" evidence="1">
    <location>
        <begin position="2060"/>
        <end position="2072"/>
    </location>
</feature>
<dbReference type="PANTHER" id="PTHR31691:SF1">
    <property type="entry name" value="ROTATIN"/>
    <property type="match status" value="1"/>
</dbReference>
<feature type="compositionally biased region" description="Acidic residues" evidence="1">
    <location>
        <begin position="406"/>
        <end position="416"/>
    </location>
</feature>
<sequence>MPAALGELPLKLAHPLADVRARALRALLSKLADGLLVPADLAYERELQHNLLQLLPSAEPSLRAGAIDLVGALAEHPHAARQLGMLGAVSALQLAVDSDPSVRERAAAAIDRLFRVPREAIFPAAPGADAADVEASLRRRLDALQPPEPALLPALPAAARAHAAATAPHAARGDGEQLFLPLDASVLEALVPAPLTPAEGAALSELAAALRLASPHAVLRALDELRERALHELPAVSLALDRRAIFRLFQLLHATGQPRVEAAALDALGLFFRKLATELRRAADPAAASARTAALAPPAVRVAWLADMASILARAAFEALSPLLRERERLPAACALAAQLLPLLPRGLRSRGDPPADARGGTGGAANASDAHVAALLFDEGLAQPLDAVASALDFYGDVPHGDGEGGGDGDGDSDGDGGGARGALGRWRGAGGADDTAAMGAAELGALHQLAIALALRLPPDLAPRALPEPCARLLARAAAYDAIRVAMVRRARRGRGGGEGDNDGVWGGGDGSGDEGDENDDGDDGAADGRLLAYLRPLDPAMDAALSTAHEHASAITAARALAAEPANRWGERAPAVRAEELVARCAALAECVAAACRQPAIAEQVAVHVLAAARDACATRVADALAPSRAADAACRALALRALSSVDVPLRRAWLTLLCAHARAAGGVGAGSSGAARGAARGDSTLLQRLSAGPEVFGATLRCALGLCGNGASGDARAAGASGAGGAGPARACGSVAQGEAAGAAADEAALATALLAALVDSLDAQLAASDEGNGAAGAPGGANARAVHAGARPPVSHVPRELCAHLPLVECLGAPMPHVGAPLHGTVEFAHRAPPRAPHAPNATAVRAADVAAVRAADVACAAGAASRAAAERAGLVDACARLARIVASRALTHAQRELGEAARALCDARTQRQRQGAALCVGALDALAAGGGARGVPRAWAAAFCGDDGHAPAPFEEPLPPVRRAHAPVAQGVARAAAATAAREPSGSRAAASAEAARDATLGLGALAADPLSVSANASALVALVANGGVDAAVRASAASQLFDAAAACAALARPAAREAAVTPLLLARTMAAALEVLSHAASRAHALETIAEAGAVGSAERSDARDANHEARGAVRGVALRPAELELDELSAALIRALVAASARARAALGRSVEATSGLLRAAFHPSAKVRAEVRSTLLLTAVDADALGGRLPPEHARAVGVGGRELSGGGDRADGGDDGVDEGGCVVLSAADAGEVRLSVLLVRARALDFGPWAEAAEAVAVRLARATARPLDGGAAAAAVAAGGEGAGAPGASRARALEAGALALVATRAAPSDARAHARAGGAGASALVLPHADAHAAMGEWQAVTAVGRSLDAAALATESLRALSGATSHARVHALLQRLESAHAAFELRAHDAPRRAGAGMTPERGAGRARAHPVLAALERFAPGANPVFERLVSVQPASDGDRLVLLRLVRLLAATLRAGGARRAGWARTPRALATVEQLLTCVGVHAIGDEQLADAAHAASDGAAAHELLLLAPFEPDELEQRAGARARAAAAAAAALGGSVEPLPALGGASLRSTLASELLELARAAVAFAPHVARILLAASAGVDRAPFSSVLARALRAARERGRPSARALRLARVCAAELARTADAETERLAAPLLPALLDIAAHGSGGGALAQPLGAADGPGAARGAARGGRGAHDPLEPARAPASHALRRGACELAALGARDCMVAMACRRPAPARADAGADARGARADGAPALGLDALAAGAWLRAAGAAGAGAAQADGASASWLLRLAADRSPDVRAAAFGCAALLALPCTRALLAAAAPGLAALAARAVADTSGVELYTVRTEAATFLAQCSLPLDEPARGDGAPAATRTGAACGHGEAAPKSPPPPQMARARLRGGARGAGARGGARGGGAPATPALGARARARDENATPFPSLAEAVTHRLTPKVSPATGTSRGGSAGGSGGRGECSSGGCGDGDDGGGGARSAASSGAPLGASDGSCAQSSPRSAGGATPECAEPPTGAHDAAAADNDGGRARAHGAGAVGARASAPVGRRTPGALDGGGDADGGGGVSDDEGEGVLRALPALLAEPDAPPSFVRALCALGGNAIAGAPPPVARARALALFAARAPAASAATPDARGGEAPASERAKRATADGADGAADGGGGERGGQRADDAGGLGAWPAIARWLHLRAFWDSAAPAVASKEEFTDRARRALAAGWTAAAGVDAHLARAYALGLAVAALEACPHAPLAEALIRRTELLRGAAAILINGADRRETVVELVVAGVHVRGPPERARRAGLRAHAELDGALTRAERAPNGTVAEARALARGAALRFLTALVALAPATAAPAIWSCAVERSTAAVAAAAAAMAAESGAAGEDAATPGVHARSSGSTALVPSLAPFLAPDAPRALRAAACRLVVALCATADPAAIAAVLDALPLDALALDGGNALVARADAADARRAAALARALPPPAVGGGGGAMARSLLASLAAAEVGRSDGGGVERDAAEDATDAEPLAALELSCALRLLLAASSSAKAAALDARMIPTTLRRVEDAAALLAATLARSPAVRAPGAQPIKPLPLLADRRSLASGLADAACVASSADAARAAHAPAALAARSLERALCAEFALLRAMLLGSPAAKAEAARHHLPAIVARAWPLLASTDALACEALGTLCNLVAHCDEAKAALLNEGGRAGGGARAALVASICALALDNAAVAPSVRALSWALARSLASHTDGRAALQRLAFAAAAAGALRAALRGDADDVSLGGALELLANWTFAHDGVASLLRAAPSVVASLEDVLLGATHADGKLVLLARVLAGSSGRASRRLELAAIAALAVRNLAQTAEGKAHVLASERALPSLISALSTADESGLLAANASGALWALLRDSAKAKAALKSAPLVQALVDAERRLHALAADAATVGHGGAANVRERARRPHVDRAVRNVQAARALLST</sequence>
<feature type="compositionally biased region" description="Low complexity" evidence="1">
    <location>
        <begin position="1985"/>
        <end position="2000"/>
    </location>
</feature>
<feature type="domain" description="Rotatin N-terminal" evidence="2">
    <location>
        <begin position="18"/>
        <end position="111"/>
    </location>
</feature>
<organism evidence="3 4">
    <name type="scientific">Diacronema lutheri</name>
    <name type="common">Unicellular marine alga</name>
    <name type="synonym">Monochrysis lutheri</name>
    <dbReference type="NCBI Taxonomy" id="2081491"/>
    <lineage>
        <taxon>Eukaryota</taxon>
        <taxon>Haptista</taxon>
        <taxon>Haptophyta</taxon>
        <taxon>Pavlovophyceae</taxon>
        <taxon>Pavlovales</taxon>
        <taxon>Pavlovaceae</taxon>
        <taxon>Diacronema</taxon>
    </lineage>
</organism>
<feature type="region of interest" description="Disordered" evidence="1">
    <location>
        <begin position="400"/>
        <end position="428"/>
    </location>
</feature>
<dbReference type="InterPro" id="IPR016024">
    <property type="entry name" value="ARM-type_fold"/>
</dbReference>
<feature type="region of interest" description="Disordered" evidence="1">
    <location>
        <begin position="1860"/>
        <end position="2077"/>
    </location>
</feature>
<feature type="compositionally biased region" description="Low complexity" evidence="1">
    <location>
        <begin position="2039"/>
        <end position="2059"/>
    </location>
</feature>
<evidence type="ECO:0000313" key="3">
    <source>
        <dbReference type="EMBL" id="KAG8459246.1"/>
    </source>
</evidence>
<evidence type="ECO:0000313" key="4">
    <source>
        <dbReference type="Proteomes" id="UP000751190"/>
    </source>
</evidence>
<dbReference type="InterPro" id="IPR011989">
    <property type="entry name" value="ARM-like"/>
</dbReference>
<dbReference type="GO" id="GO:0005813">
    <property type="term" value="C:centrosome"/>
    <property type="evidence" value="ECO:0007669"/>
    <property type="project" value="InterPro"/>
</dbReference>
<feature type="compositionally biased region" description="Low complexity" evidence="1">
    <location>
        <begin position="2022"/>
        <end position="2031"/>
    </location>
</feature>
<gene>
    <name evidence="3" type="ORF">KFE25_014091</name>
</gene>
<dbReference type="GO" id="GO:0044782">
    <property type="term" value="P:cilium organization"/>
    <property type="evidence" value="ECO:0007669"/>
    <property type="project" value="InterPro"/>
</dbReference>
<feature type="region of interest" description="Disordered" evidence="1">
    <location>
        <begin position="2133"/>
        <end position="2176"/>
    </location>
</feature>
<accession>A0A8J6C5H7</accession>
<feature type="compositionally biased region" description="Gly residues" evidence="1">
    <location>
        <begin position="417"/>
        <end position="428"/>
    </location>
</feature>
<name>A0A8J6C5H7_DIALT</name>
<comment type="caution">
    <text evidence="3">The sequence shown here is derived from an EMBL/GenBank/DDBJ whole genome shotgun (WGS) entry which is preliminary data.</text>
</comment>
<feature type="compositionally biased region" description="Gly residues" evidence="1">
    <location>
        <begin position="1898"/>
        <end position="1913"/>
    </location>
</feature>
<feature type="compositionally biased region" description="Acidic residues" evidence="1">
    <location>
        <begin position="514"/>
        <end position="528"/>
    </location>
</feature>
<evidence type="ECO:0000259" key="2">
    <source>
        <dbReference type="Pfam" id="PF14726"/>
    </source>
</evidence>
<dbReference type="PANTHER" id="PTHR31691">
    <property type="entry name" value="ROTATIN"/>
    <property type="match status" value="1"/>
</dbReference>
<proteinExistence type="predicted"/>
<keyword evidence="4" id="KW-1185">Reference proteome</keyword>
<feature type="region of interest" description="Disordered" evidence="1">
    <location>
        <begin position="1678"/>
        <end position="1701"/>
    </location>
</feature>
<dbReference type="InterPro" id="IPR030791">
    <property type="entry name" value="Rotatin"/>
</dbReference>
<dbReference type="GO" id="GO:0036064">
    <property type="term" value="C:ciliary basal body"/>
    <property type="evidence" value="ECO:0007669"/>
    <property type="project" value="InterPro"/>
</dbReference>
<dbReference type="SUPFAM" id="SSF48371">
    <property type="entry name" value="ARM repeat"/>
    <property type="match status" value="2"/>
</dbReference>
<dbReference type="Proteomes" id="UP000751190">
    <property type="component" value="Unassembled WGS sequence"/>
</dbReference>
<dbReference type="Pfam" id="PF14726">
    <property type="entry name" value="RTTN_N"/>
    <property type="match status" value="1"/>
</dbReference>
<protein>
    <recommendedName>
        <fullName evidence="2">Rotatin N-terminal domain-containing protein</fullName>
    </recommendedName>
</protein>
<evidence type="ECO:0000256" key="1">
    <source>
        <dbReference type="SAM" id="MobiDB-lite"/>
    </source>
</evidence>
<feature type="region of interest" description="Disordered" evidence="1">
    <location>
        <begin position="495"/>
        <end position="528"/>
    </location>
</feature>